<gene>
    <name evidence="2" type="ORF">OKA104_LOCUS48216</name>
</gene>
<accession>A0A820KAJ3</accession>
<name>A0A820KAJ3_9BILA</name>
<reference evidence="2" key="1">
    <citation type="submission" date="2021-02" db="EMBL/GenBank/DDBJ databases">
        <authorList>
            <person name="Nowell W R."/>
        </authorList>
    </citation>
    <scope>NUCLEOTIDE SEQUENCE</scope>
</reference>
<organism evidence="2 3">
    <name type="scientific">Adineta steineri</name>
    <dbReference type="NCBI Taxonomy" id="433720"/>
    <lineage>
        <taxon>Eukaryota</taxon>
        <taxon>Metazoa</taxon>
        <taxon>Spiralia</taxon>
        <taxon>Gnathifera</taxon>
        <taxon>Rotifera</taxon>
        <taxon>Eurotatoria</taxon>
        <taxon>Bdelloidea</taxon>
        <taxon>Adinetida</taxon>
        <taxon>Adinetidae</taxon>
        <taxon>Adineta</taxon>
    </lineage>
</organism>
<evidence type="ECO:0000256" key="1">
    <source>
        <dbReference type="SAM" id="MobiDB-lite"/>
    </source>
</evidence>
<dbReference type="Proteomes" id="UP000663881">
    <property type="component" value="Unassembled WGS sequence"/>
</dbReference>
<comment type="caution">
    <text evidence="2">The sequence shown here is derived from an EMBL/GenBank/DDBJ whole genome shotgun (WGS) entry which is preliminary data.</text>
</comment>
<evidence type="ECO:0000313" key="3">
    <source>
        <dbReference type="Proteomes" id="UP000663881"/>
    </source>
</evidence>
<feature type="region of interest" description="Disordered" evidence="1">
    <location>
        <begin position="1"/>
        <end position="22"/>
    </location>
</feature>
<sequence length="22" mass="2341">MFGEETPCLSPTGQAMVKELGD</sequence>
<evidence type="ECO:0000313" key="2">
    <source>
        <dbReference type="EMBL" id="CAF4339644.1"/>
    </source>
</evidence>
<dbReference type="EMBL" id="CAJOAY010020458">
    <property type="protein sequence ID" value="CAF4339644.1"/>
    <property type="molecule type" value="Genomic_DNA"/>
</dbReference>
<proteinExistence type="predicted"/>
<protein>
    <submittedName>
        <fullName evidence="2">Uncharacterized protein</fullName>
    </submittedName>
</protein>
<feature type="non-terminal residue" evidence="2">
    <location>
        <position position="22"/>
    </location>
</feature>
<dbReference type="AlphaFoldDB" id="A0A820KAJ3"/>